<dbReference type="Proteomes" id="UP001153954">
    <property type="component" value="Unassembled WGS sequence"/>
</dbReference>
<reference evidence="7" key="1">
    <citation type="submission" date="2022-03" db="EMBL/GenBank/DDBJ databases">
        <authorList>
            <person name="Tunstrom K."/>
        </authorList>
    </citation>
    <scope>NUCLEOTIDE SEQUENCE</scope>
</reference>
<dbReference type="InterPro" id="IPR028002">
    <property type="entry name" value="Myb_DNA-bind_5"/>
</dbReference>
<evidence type="ECO:0000256" key="3">
    <source>
        <dbReference type="ARBA" id="ARBA00023015"/>
    </source>
</evidence>
<evidence type="ECO:0000259" key="6">
    <source>
        <dbReference type="Pfam" id="PF13873"/>
    </source>
</evidence>
<keyword evidence="8" id="KW-1185">Reference proteome</keyword>
<dbReference type="EMBL" id="CAKOGL010000031">
    <property type="protein sequence ID" value="CAH2108710.1"/>
    <property type="molecule type" value="Genomic_DNA"/>
</dbReference>
<comment type="function">
    <text evidence="5">Involved in transvection phenomena (= synapsis-dependent gene expression), where the synaptic pairing of chromosomes carrying genes with which zeste interacts influences the expression of these genes. Zeste binds to DNA and stimulates transcription from a nearby promoter.</text>
</comment>
<evidence type="ECO:0000313" key="7">
    <source>
        <dbReference type="EMBL" id="CAH2108710.1"/>
    </source>
</evidence>
<dbReference type="Pfam" id="PF13873">
    <property type="entry name" value="Myb_DNA-bind_5"/>
    <property type="match status" value="1"/>
</dbReference>
<organism evidence="7 8">
    <name type="scientific">Euphydryas editha</name>
    <name type="common">Edith's checkerspot</name>
    <dbReference type="NCBI Taxonomy" id="104508"/>
    <lineage>
        <taxon>Eukaryota</taxon>
        <taxon>Metazoa</taxon>
        <taxon>Ecdysozoa</taxon>
        <taxon>Arthropoda</taxon>
        <taxon>Hexapoda</taxon>
        <taxon>Insecta</taxon>
        <taxon>Pterygota</taxon>
        <taxon>Neoptera</taxon>
        <taxon>Endopterygota</taxon>
        <taxon>Lepidoptera</taxon>
        <taxon>Glossata</taxon>
        <taxon>Ditrysia</taxon>
        <taxon>Papilionoidea</taxon>
        <taxon>Nymphalidae</taxon>
        <taxon>Nymphalinae</taxon>
        <taxon>Euphydryas</taxon>
    </lineage>
</organism>
<gene>
    <name evidence="7" type="ORF">EEDITHA_LOCUS22618</name>
</gene>
<feature type="domain" description="Myb/SANT-like DNA-binding" evidence="6">
    <location>
        <begin position="6"/>
        <end position="82"/>
    </location>
</feature>
<dbReference type="PANTHER" id="PTHR21411">
    <property type="entry name" value="APONTIC"/>
    <property type="match status" value="1"/>
</dbReference>
<evidence type="ECO:0000256" key="1">
    <source>
        <dbReference type="ARBA" id="ARBA00011764"/>
    </source>
</evidence>
<dbReference type="AlphaFoldDB" id="A0AAU9V9L3"/>
<evidence type="ECO:0000256" key="4">
    <source>
        <dbReference type="ARBA" id="ARBA00023163"/>
    </source>
</evidence>
<evidence type="ECO:0000313" key="8">
    <source>
        <dbReference type="Proteomes" id="UP001153954"/>
    </source>
</evidence>
<sequence>MSEIERKKPFSSLEKDLFLKIIQKYDEILSCKKTNAISAVKKKNCWENIRNEFNSSPIVTQKAATKQLLKLWYNMKAKAREAKTKENIRFMTGGGPLVDDMDPIDAKVMDIDKNILTNVQVDVDSDVNGSLLKLGDENDEAWSKNGNCYAGISDLASESIDINQQRSTSTPSTSTQCISEENIEKHKDLFAMKTPFKKSSFGEKYINRIDLLKIRILEEQLKHQQEMHKEELKIKIMEREHKEKIWAIELKIKERQLLE</sequence>
<dbReference type="PANTHER" id="PTHR21411:SF0">
    <property type="entry name" value="REGULATORY PROTEIN ZESTE"/>
    <property type="match status" value="1"/>
</dbReference>
<protein>
    <recommendedName>
        <fullName evidence="2">Regulatory protein zeste</fullName>
    </recommendedName>
</protein>
<name>A0AAU9V9L3_EUPED</name>
<keyword evidence="3" id="KW-0805">Transcription regulation</keyword>
<accession>A0AAU9V9L3</accession>
<keyword evidence="4" id="KW-0804">Transcription</keyword>
<evidence type="ECO:0000256" key="2">
    <source>
        <dbReference type="ARBA" id="ARBA00016807"/>
    </source>
</evidence>
<comment type="subunit">
    <text evidence="1">Self-associates forming complexes of several hundred monomers.</text>
</comment>
<evidence type="ECO:0000256" key="5">
    <source>
        <dbReference type="ARBA" id="ARBA00025466"/>
    </source>
</evidence>
<comment type="caution">
    <text evidence="7">The sequence shown here is derived from an EMBL/GenBank/DDBJ whole genome shotgun (WGS) entry which is preliminary data.</text>
</comment>
<proteinExistence type="predicted"/>